<dbReference type="Proteomes" id="UP000555836">
    <property type="component" value="Unassembled WGS sequence"/>
</dbReference>
<comment type="caution">
    <text evidence="2">The sequence shown here is derived from an EMBL/GenBank/DDBJ whole genome shotgun (WGS) entry which is preliminary data.</text>
</comment>
<feature type="non-terminal residue" evidence="2">
    <location>
        <position position="1"/>
    </location>
</feature>
<dbReference type="PROSITE" id="PS51702">
    <property type="entry name" value="HTH_MU"/>
    <property type="match status" value="1"/>
</dbReference>
<accession>A0A7Y0S102</accession>
<feature type="domain" description="HTH Mu-type" evidence="1">
    <location>
        <begin position="1"/>
        <end position="23"/>
    </location>
</feature>
<dbReference type="GO" id="GO:0003677">
    <property type="term" value="F:DNA binding"/>
    <property type="evidence" value="ECO:0007669"/>
    <property type="project" value="InterPro"/>
</dbReference>
<evidence type="ECO:0000313" key="3">
    <source>
        <dbReference type="Proteomes" id="UP000555836"/>
    </source>
</evidence>
<dbReference type="InterPro" id="IPR003314">
    <property type="entry name" value="Mu-type_HTH"/>
</dbReference>
<name>A0A7Y0S102_VIBPH</name>
<feature type="non-terminal residue" evidence="2">
    <location>
        <position position="90"/>
    </location>
</feature>
<protein>
    <recommendedName>
        <fullName evidence="1">HTH Mu-type domain-containing protein</fullName>
    </recommendedName>
</protein>
<dbReference type="SUPFAM" id="SSF46689">
    <property type="entry name" value="Homeodomain-like"/>
    <property type="match status" value="1"/>
</dbReference>
<reference evidence="2 3" key="1">
    <citation type="submission" date="2020-04" db="EMBL/GenBank/DDBJ databases">
        <title>Whole-genome sequencing of Vibrio spp. from China reveals different genetic environments of blaCTX-M-14 among diverse lineages.</title>
        <authorList>
            <person name="Zheng Z."/>
            <person name="Ye L."/>
            <person name="Chen S."/>
        </authorList>
    </citation>
    <scope>NUCLEOTIDE SEQUENCE [LARGE SCALE GENOMIC DNA]</scope>
    <source>
        <strain evidence="2 3">Vb0574</strain>
    </source>
</reference>
<organism evidence="2 3">
    <name type="scientific">Vibrio parahaemolyticus</name>
    <dbReference type="NCBI Taxonomy" id="670"/>
    <lineage>
        <taxon>Bacteria</taxon>
        <taxon>Pseudomonadati</taxon>
        <taxon>Pseudomonadota</taxon>
        <taxon>Gammaproteobacteria</taxon>
        <taxon>Vibrionales</taxon>
        <taxon>Vibrionaceae</taxon>
        <taxon>Vibrio</taxon>
    </lineage>
</organism>
<evidence type="ECO:0000313" key="2">
    <source>
        <dbReference type="EMBL" id="NMU24267.1"/>
    </source>
</evidence>
<sequence>EYHIDCLPAETRMALMQQIAKEEADKSQSAETREMSSAELWYEFDLATDKQKERATVAHELCVRVRTYVDDGMNQREAMRKVADEAGCSF</sequence>
<dbReference type="EMBL" id="JABCLD010000201">
    <property type="protein sequence ID" value="NMU24267.1"/>
    <property type="molecule type" value="Genomic_DNA"/>
</dbReference>
<dbReference type="AlphaFoldDB" id="A0A7Y0S102"/>
<evidence type="ECO:0000259" key="1">
    <source>
        <dbReference type="PROSITE" id="PS51702"/>
    </source>
</evidence>
<gene>
    <name evidence="2" type="ORF">HKB21_01345</name>
</gene>
<proteinExistence type="predicted"/>
<dbReference type="Gene3D" id="1.10.10.60">
    <property type="entry name" value="Homeodomain-like"/>
    <property type="match status" value="1"/>
</dbReference>
<dbReference type="InterPro" id="IPR009057">
    <property type="entry name" value="Homeodomain-like_sf"/>
</dbReference>